<name>A0A382WVZ2_9ZZZZ</name>
<dbReference type="InterPro" id="IPR000412">
    <property type="entry name" value="ABC_2_transport"/>
</dbReference>
<gene>
    <name evidence="7" type="ORF">METZ01_LOCUS415232</name>
</gene>
<feature type="transmembrane region" description="Helical" evidence="5">
    <location>
        <begin position="148"/>
        <end position="168"/>
    </location>
</feature>
<accession>A0A382WVZ2</accession>
<dbReference type="GO" id="GO:0043190">
    <property type="term" value="C:ATP-binding cassette (ABC) transporter complex"/>
    <property type="evidence" value="ECO:0007669"/>
    <property type="project" value="InterPro"/>
</dbReference>
<organism evidence="7">
    <name type="scientific">marine metagenome</name>
    <dbReference type="NCBI Taxonomy" id="408172"/>
    <lineage>
        <taxon>unclassified sequences</taxon>
        <taxon>metagenomes</taxon>
        <taxon>ecological metagenomes</taxon>
    </lineage>
</organism>
<sequence>MMGASVLMHFGEPFLYLLGLGYGLGRFIGEMAGIPYFTFLASGFIAWSAMNVASMEAMWSVYTRMVPQQTYEAILSTPVQVDDIVIGELLWCATKSLVSGTAILAVAAVLGAVGDWTAIIALPLIFLTGFCFAAPALIMTALSKGYEFFTFYMTLVMTPMFILCGVFYPITTLPVPMQTAVQFLPLTHAVALIRPVVVGQPVNDVWLH</sequence>
<feature type="non-terminal residue" evidence="7">
    <location>
        <position position="208"/>
    </location>
</feature>
<keyword evidence="4 5" id="KW-0472">Membrane</keyword>
<evidence type="ECO:0000256" key="3">
    <source>
        <dbReference type="ARBA" id="ARBA00022989"/>
    </source>
</evidence>
<feature type="transmembrane region" description="Helical" evidence="5">
    <location>
        <begin position="36"/>
        <end position="55"/>
    </location>
</feature>
<feature type="domain" description="ABC-2 type transporter transmembrane" evidence="6">
    <location>
        <begin position="7"/>
        <end position="194"/>
    </location>
</feature>
<feature type="transmembrane region" description="Helical" evidence="5">
    <location>
        <begin position="6"/>
        <end position="24"/>
    </location>
</feature>
<dbReference type="PANTHER" id="PTHR43229:SF2">
    <property type="entry name" value="NODULATION PROTEIN J"/>
    <property type="match status" value="1"/>
</dbReference>
<comment type="subcellular location">
    <subcellularLocation>
        <location evidence="1">Membrane</location>
        <topology evidence="1">Multi-pass membrane protein</topology>
    </subcellularLocation>
</comment>
<dbReference type="GO" id="GO:0140359">
    <property type="term" value="F:ABC-type transporter activity"/>
    <property type="evidence" value="ECO:0007669"/>
    <property type="project" value="InterPro"/>
</dbReference>
<dbReference type="InterPro" id="IPR013525">
    <property type="entry name" value="ABC2_TM"/>
</dbReference>
<proteinExistence type="predicted"/>
<dbReference type="AlphaFoldDB" id="A0A382WVZ2"/>
<dbReference type="InterPro" id="IPR051784">
    <property type="entry name" value="Nod_factor_ABC_transporter"/>
</dbReference>
<evidence type="ECO:0000256" key="5">
    <source>
        <dbReference type="SAM" id="Phobius"/>
    </source>
</evidence>
<keyword evidence="3 5" id="KW-1133">Transmembrane helix</keyword>
<evidence type="ECO:0000256" key="4">
    <source>
        <dbReference type="ARBA" id="ARBA00023136"/>
    </source>
</evidence>
<reference evidence="7" key="1">
    <citation type="submission" date="2018-05" db="EMBL/GenBank/DDBJ databases">
        <authorList>
            <person name="Lanie J.A."/>
            <person name="Ng W.-L."/>
            <person name="Kazmierczak K.M."/>
            <person name="Andrzejewski T.M."/>
            <person name="Davidsen T.M."/>
            <person name="Wayne K.J."/>
            <person name="Tettelin H."/>
            <person name="Glass J.I."/>
            <person name="Rusch D."/>
            <person name="Podicherti R."/>
            <person name="Tsui H.-C.T."/>
            <person name="Winkler M.E."/>
        </authorList>
    </citation>
    <scope>NUCLEOTIDE SEQUENCE</scope>
</reference>
<dbReference type="Pfam" id="PF01061">
    <property type="entry name" value="ABC2_membrane"/>
    <property type="match status" value="1"/>
</dbReference>
<evidence type="ECO:0000313" key="7">
    <source>
        <dbReference type="EMBL" id="SVD62378.1"/>
    </source>
</evidence>
<evidence type="ECO:0000256" key="2">
    <source>
        <dbReference type="ARBA" id="ARBA00022692"/>
    </source>
</evidence>
<dbReference type="EMBL" id="UINC01162562">
    <property type="protein sequence ID" value="SVD62378.1"/>
    <property type="molecule type" value="Genomic_DNA"/>
</dbReference>
<feature type="transmembrane region" description="Helical" evidence="5">
    <location>
        <begin position="96"/>
        <end position="113"/>
    </location>
</feature>
<evidence type="ECO:0000256" key="1">
    <source>
        <dbReference type="ARBA" id="ARBA00004141"/>
    </source>
</evidence>
<evidence type="ECO:0000259" key="6">
    <source>
        <dbReference type="Pfam" id="PF01061"/>
    </source>
</evidence>
<protein>
    <recommendedName>
        <fullName evidence="6">ABC-2 type transporter transmembrane domain-containing protein</fullName>
    </recommendedName>
</protein>
<keyword evidence="2 5" id="KW-0812">Transmembrane</keyword>
<dbReference type="PANTHER" id="PTHR43229">
    <property type="entry name" value="NODULATION PROTEIN J"/>
    <property type="match status" value="1"/>
</dbReference>
<feature type="transmembrane region" description="Helical" evidence="5">
    <location>
        <begin position="120"/>
        <end position="142"/>
    </location>
</feature>
<dbReference type="PRINTS" id="PR00164">
    <property type="entry name" value="ABC2TRNSPORT"/>
</dbReference>